<evidence type="ECO:0000313" key="1">
    <source>
        <dbReference type="EMBL" id="MCW0346324.1"/>
    </source>
</evidence>
<protein>
    <submittedName>
        <fullName evidence="1">Uncharacterized protein</fullName>
    </submittedName>
</protein>
<name>A0AAJ1D300_PANAN</name>
<gene>
    <name evidence="1" type="ORF">NB703_004417</name>
</gene>
<proteinExistence type="predicted"/>
<dbReference type="EMBL" id="JANFVX010000028">
    <property type="protein sequence ID" value="MCW0346324.1"/>
    <property type="molecule type" value="Genomic_DNA"/>
</dbReference>
<comment type="caution">
    <text evidence="1">The sequence shown here is derived from an EMBL/GenBank/DDBJ whole genome shotgun (WGS) entry which is preliminary data.</text>
</comment>
<dbReference type="Proteomes" id="UP001208888">
    <property type="component" value="Unassembled WGS sequence"/>
</dbReference>
<dbReference type="AlphaFoldDB" id="A0AAJ1D300"/>
<organism evidence="1 2">
    <name type="scientific">Pantoea ananas</name>
    <name type="common">Erwinia uredovora</name>
    <dbReference type="NCBI Taxonomy" id="553"/>
    <lineage>
        <taxon>Bacteria</taxon>
        <taxon>Pseudomonadati</taxon>
        <taxon>Pseudomonadota</taxon>
        <taxon>Gammaproteobacteria</taxon>
        <taxon>Enterobacterales</taxon>
        <taxon>Erwiniaceae</taxon>
        <taxon>Pantoea</taxon>
    </lineage>
</organism>
<evidence type="ECO:0000313" key="2">
    <source>
        <dbReference type="Proteomes" id="UP001208888"/>
    </source>
</evidence>
<accession>A0AAJ1D300</accession>
<sequence>MFFAIIQQVMINNPAGMLTMLNGFRPEAGRPLPLSFFQSEQQTWRGNPLNYCYPRILRYLITFELDSRQESPRA</sequence>
<reference evidence="1" key="1">
    <citation type="submission" date="2022-06" db="EMBL/GenBank/DDBJ databases">
        <title>Dynamics of rice microbiomes reveals core vertical transmitted seed endophytes.</title>
        <authorList>
            <person name="Liao K."/>
            <person name="Zhang X."/>
        </authorList>
    </citation>
    <scope>NUCLEOTIDE SEQUENCE</scope>
    <source>
        <strain evidence="1">JT1-17</strain>
    </source>
</reference>